<dbReference type="HOGENOM" id="CLU_3216549_0_0_10"/>
<sequence>MNRAGANYDESVCLFNYSELSAKYVSTSPGNVPSFAKLTGSWAF</sequence>
<name>I0K2P0_9BACT</name>
<evidence type="ECO:0000313" key="1">
    <source>
        <dbReference type="EMBL" id="CCG98393.1"/>
    </source>
</evidence>
<dbReference type="EMBL" id="HE796683">
    <property type="protein sequence ID" value="CCG98393.1"/>
    <property type="molecule type" value="Genomic_DNA"/>
</dbReference>
<organism evidence="1 2">
    <name type="scientific">Fibrella aestuarina BUZ 2</name>
    <dbReference type="NCBI Taxonomy" id="1166018"/>
    <lineage>
        <taxon>Bacteria</taxon>
        <taxon>Pseudomonadati</taxon>
        <taxon>Bacteroidota</taxon>
        <taxon>Cytophagia</taxon>
        <taxon>Cytophagales</taxon>
        <taxon>Spirosomataceae</taxon>
        <taxon>Fibrella</taxon>
    </lineage>
</organism>
<dbReference type="AlphaFoldDB" id="I0K2P0"/>
<evidence type="ECO:0000313" key="2">
    <source>
        <dbReference type="Proteomes" id="UP000011058"/>
    </source>
</evidence>
<dbReference type="STRING" id="1166018.FAES_0381"/>
<keyword evidence="2" id="KW-1185">Reference proteome</keyword>
<protein>
    <submittedName>
        <fullName evidence="1">Uncharacterized protein</fullName>
    </submittedName>
</protein>
<dbReference type="KEGG" id="fae:FAES_0381"/>
<reference evidence="1 2" key="1">
    <citation type="journal article" date="2012" name="J. Bacteriol.">
        <title>Genome Sequence of Fibrella aestuarina BUZ 2T, a Filamentous Marine Bacterium.</title>
        <authorList>
            <person name="Filippini M."/>
            <person name="Qi W."/>
            <person name="Blom J."/>
            <person name="Goesmann A."/>
            <person name="Smits T.H."/>
            <person name="Bagheri H.C."/>
        </authorList>
    </citation>
    <scope>NUCLEOTIDE SEQUENCE [LARGE SCALE GENOMIC DNA]</scope>
    <source>
        <strain evidence="2">BUZ 2T</strain>
    </source>
</reference>
<accession>I0K2P0</accession>
<dbReference type="Proteomes" id="UP000011058">
    <property type="component" value="Chromosome"/>
</dbReference>
<gene>
    <name evidence="1" type="ORF">FAES_0381</name>
</gene>
<proteinExistence type="predicted"/>